<proteinExistence type="predicted"/>
<gene>
    <name evidence="1" type="ORF">ACFPOH_14215</name>
</gene>
<sequence>MSRQKLVNVMEEMVSGLVRYFLRSPDYQTFCNCDECELEVVAKALNNLPPYYVASKTDREKIFNELKVSKNIETINKEIIRAIYDVGKRRNHVV</sequence>
<protein>
    <submittedName>
        <fullName evidence="1">Late competence development ComFB family protein</fullName>
    </submittedName>
</protein>
<name>A0ABW0RDK7_9BACL</name>
<accession>A0ABW0RDK7</accession>
<dbReference type="Pfam" id="PF10719">
    <property type="entry name" value="ComFB"/>
    <property type="match status" value="1"/>
</dbReference>
<organism evidence="1 2">
    <name type="scientific">Ureibacillus suwonensis</name>
    <dbReference type="NCBI Taxonomy" id="313007"/>
    <lineage>
        <taxon>Bacteria</taxon>
        <taxon>Bacillati</taxon>
        <taxon>Bacillota</taxon>
        <taxon>Bacilli</taxon>
        <taxon>Bacillales</taxon>
        <taxon>Caryophanaceae</taxon>
        <taxon>Ureibacillus</taxon>
    </lineage>
</organism>
<keyword evidence="2" id="KW-1185">Reference proteome</keyword>
<dbReference type="RefSeq" id="WP_342471040.1">
    <property type="nucleotide sequence ID" value="NZ_JBHSNQ010000183.1"/>
</dbReference>
<dbReference type="EMBL" id="JBHSNQ010000183">
    <property type="protein sequence ID" value="MFC5542861.1"/>
    <property type="molecule type" value="Genomic_DNA"/>
</dbReference>
<evidence type="ECO:0000313" key="2">
    <source>
        <dbReference type="Proteomes" id="UP001595978"/>
    </source>
</evidence>
<comment type="caution">
    <text evidence="1">The sequence shown here is derived from an EMBL/GenBank/DDBJ whole genome shotgun (WGS) entry which is preliminary data.</text>
</comment>
<reference evidence="2" key="1">
    <citation type="journal article" date="2019" name="Int. J. Syst. Evol. Microbiol.">
        <title>The Global Catalogue of Microorganisms (GCM) 10K type strain sequencing project: providing services to taxonomists for standard genome sequencing and annotation.</title>
        <authorList>
            <consortium name="The Broad Institute Genomics Platform"/>
            <consortium name="The Broad Institute Genome Sequencing Center for Infectious Disease"/>
            <person name="Wu L."/>
            <person name="Ma J."/>
        </authorList>
    </citation>
    <scope>NUCLEOTIDE SEQUENCE [LARGE SCALE GENOMIC DNA]</scope>
    <source>
        <strain evidence="2">CCUG 56331</strain>
    </source>
</reference>
<dbReference type="InterPro" id="IPR019657">
    <property type="entry name" value="ComFB"/>
</dbReference>
<evidence type="ECO:0000313" key="1">
    <source>
        <dbReference type="EMBL" id="MFC5542861.1"/>
    </source>
</evidence>
<dbReference type="Proteomes" id="UP001595978">
    <property type="component" value="Unassembled WGS sequence"/>
</dbReference>